<gene>
    <name evidence="1" type="ORF">GRJ2_003081100</name>
</gene>
<dbReference type="PANTHER" id="PTHR33332">
    <property type="entry name" value="REVERSE TRANSCRIPTASE DOMAIN-CONTAINING PROTEIN"/>
    <property type="match status" value="1"/>
</dbReference>
<name>A0ABC9Y7W9_GRUJA</name>
<dbReference type="Proteomes" id="UP001623348">
    <property type="component" value="Unassembled WGS sequence"/>
</dbReference>
<sequence length="232" mass="25208">MKFNKAKCKVLHMGRGNPKHNYRLGGEWIESSPEEKDLGVLVDEKLDMTQQCALAAQKANSVLGCMSSSVTSRSREGILPLCSALLRPPCSAASSSGVPSTRRTWSCWSECRGGHGDAARAGAPLLWRPQAERVGLVQPGEEKAARRPSSPFQSLQGLQESWRGAGAKGRECQAKGNGLKLQEGRWSWDVRQKSFPVRVLRPWHRVPREAVAAPGSLAVFKARLDGALGKLG</sequence>
<dbReference type="AlphaFoldDB" id="A0ABC9Y7W9"/>
<accession>A0ABC9Y7W9</accession>
<organism evidence="1 2">
    <name type="scientific">Grus japonensis</name>
    <name type="common">Japanese crane</name>
    <name type="synonym">Red-crowned crane</name>
    <dbReference type="NCBI Taxonomy" id="30415"/>
    <lineage>
        <taxon>Eukaryota</taxon>
        <taxon>Metazoa</taxon>
        <taxon>Chordata</taxon>
        <taxon>Craniata</taxon>
        <taxon>Vertebrata</taxon>
        <taxon>Euteleostomi</taxon>
        <taxon>Archelosauria</taxon>
        <taxon>Archosauria</taxon>
        <taxon>Dinosauria</taxon>
        <taxon>Saurischia</taxon>
        <taxon>Theropoda</taxon>
        <taxon>Coelurosauria</taxon>
        <taxon>Aves</taxon>
        <taxon>Neognathae</taxon>
        <taxon>Neoaves</taxon>
        <taxon>Gruiformes</taxon>
        <taxon>Gruidae</taxon>
        <taxon>Grus</taxon>
    </lineage>
</organism>
<dbReference type="EMBL" id="BAAFJT010000040">
    <property type="protein sequence ID" value="GAB0206155.1"/>
    <property type="molecule type" value="Genomic_DNA"/>
</dbReference>
<evidence type="ECO:0008006" key="3">
    <source>
        <dbReference type="Google" id="ProtNLM"/>
    </source>
</evidence>
<proteinExistence type="predicted"/>
<evidence type="ECO:0000313" key="1">
    <source>
        <dbReference type="EMBL" id="GAB0206155.1"/>
    </source>
</evidence>
<dbReference type="PRINTS" id="PR01345">
    <property type="entry name" value="CERVTRCPTASE"/>
</dbReference>
<comment type="caution">
    <text evidence="1">The sequence shown here is derived from an EMBL/GenBank/DDBJ whole genome shotgun (WGS) entry which is preliminary data.</text>
</comment>
<protein>
    <recommendedName>
        <fullName evidence="3">Rna-directed dna polymerase from mobile element jockey-like</fullName>
    </recommendedName>
</protein>
<keyword evidence="2" id="KW-1185">Reference proteome</keyword>
<evidence type="ECO:0000313" key="2">
    <source>
        <dbReference type="Proteomes" id="UP001623348"/>
    </source>
</evidence>
<reference evidence="1 2" key="1">
    <citation type="submission" date="2024-06" db="EMBL/GenBank/DDBJ databases">
        <title>The draft genome of Grus japonensis, version 3.</title>
        <authorList>
            <person name="Nabeshima K."/>
            <person name="Suzuki S."/>
            <person name="Onuma M."/>
        </authorList>
    </citation>
    <scope>NUCLEOTIDE SEQUENCE [LARGE SCALE GENOMIC DNA]</scope>
    <source>
        <strain evidence="1 2">451A</strain>
    </source>
</reference>